<protein>
    <submittedName>
        <fullName evidence="1">Uncharacterized protein</fullName>
    </submittedName>
</protein>
<sequence length="59" mass="6589">MKQIHVEMLDGTTAEFEDSDAVLDKSEGTLNIFAPGGDFCVFNWAHVSYYVVFTINEDA</sequence>
<reference evidence="1 2" key="1">
    <citation type="submission" date="2016-04" db="EMBL/GenBank/DDBJ databases">
        <authorList>
            <person name="Evans L.H."/>
            <person name="Alamgir A."/>
            <person name="Owens N."/>
            <person name="Weber N.D."/>
            <person name="Virtaneva K."/>
            <person name="Barbian K."/>
            <person name="Babar A."/>
            <person name="Rosenke K."/>
        </authorList>
    </citation>
    <scope>NUCLEOTIDE SEQUENCE [LARGE SCALE GENOMIC DNA]</scope>
    <source>
        <strain evidence="1 2">IFM 0406</strain>
    </source>
</reference>
<comment type="caution">
    <text evidence="1">The sequence shown here is derived from an EMBL/GenBank/DDBJ whole genome shotgun (WGS) entry which is preliminary data.</text>
</comment>
<dbReference type="STRING" id="455432.AWN90_13865"/>
<name>A0A164HW36_9NOCA</name>
<dbReference type="RefSeq" id="WP_156674097.1">
    <property type="nucleotide sequence ID" value="NZ_JABMCZ010000002.1"/>
</dbReference>
<accession>A0A164HW36</accession>
<proteinExistence type="predicted"/>
<evidence type="ECO:0000313" key="2">
    <source>
        <dbReference type="Proteomes" id="UP000076512"/>
    </source>
</evidence>
<keyword evidence="2" id="KW-1185">Reference proteome</keyword>
<dbReference type="Proteomes" id="UP000076512">
    <property type="component" value="Unassembled WGS sequence"/>
</dbReference>
<dbReference type="AlphaFoldDB" id="A0A164HW36"/>
<dbReference type="Pfam" id="PF23887">
    <property type="entry name" value="Phage_Gene47"/>
    <property type="match status" value="1"/>
</dbReference>
<dbReference type="InterPro" id="IPR056973">
    <property type="entry name" value="Phage_L5_Gp47"/>
</dbReference>
<dbReference type="EMBL" id="LWGR01000021">
    <property type="protein sequence ID" value="KZM68869.1"/>
    <property type="molecule type" value="Genomic_DNA"/>
</dbReference>
<organism evidence="1 2">
    <name type="scientific">Nocardia terpenica</name>
    <dbReference type="NCBI Taxonomy" id="455432"/>
    <lineage>
        <taxon>Bacteria</taxon>
        <taxon>Bacillati</taxon>
        <taxon>Actinomycetota</taxon>
        <taxon>Actinomycetes</taxon>
        <taxon>Mycobacteriales</taxon>
        <taxon>Nocardiaceae</taxon>
        <taxon>Nocardia</taxon>
    </lineage>
</organism>
<gene>
    <name evidence="1" type="ORF">AWN90_13865</name>
</gene>
<evidence type="ECO:0000313" key="1">
    <source>
        <dbReference type="EMBL" id="KZM68869.1"/>
    </source>
</evidence>